<evidence type="ECO:0000313" key="1">
    <source>
        <dbReference type="EMBL" id="MCV6825817.1"/>
    </source>
</evidence>
<dbReference type="EMBL" id="JAOYFC010000004">
    <property type="protein sequence ID" value="MCV6825817.1"/>
    <property type="molecule type" value="Genomic_DNA"/>
</dbReference>
<reference evidence="1" key="1">
    <citation type="submission" date="2022-10" db="EMBL/GenBank/DDBJ databases">
        <authorList>
            <person name="Yue Y."/>
        </authorList>
    </citation>
    <scope>NUCLEOTIDE SEQUENCE</scope>
    <source>
        <strain evidence="1">Z654</strain>
    </source>
</reference>
<gene>
    <name evidence="1" type="ORF">OH136_14745</name>
</gene>
<dbReference type="AlphaFoldDB" id="A0AAE3J0N3"/>
<sequence>MEMIGSYRIRKLDEVVLAALNSAELLERDILKYNEIASRFFGFKVEVGAPAKVLIGGKLNSLINAVAINQNNAFSENFHKQLANTDPPGD</sequence>
<accession>A0AAE3J0N3</accession>
<protein>
    <submittedName>
        <fullName evidence="1">Uncharacterized protein</fullName>
    </submittedName>
</protein>
<name>A0AAE3J0N3_9RHOB</name>
<proteinExistence type="predicted"/>
<keyword evidence="2" id="KW-1185">Reference proteome</keyword>
<dbReference type="Proteomes" id="UP001208041">
    <property type="component" value="Unassembled WGS sequence"/>
</dbReference>
<organism evidence="1 2">
    <name type="scientific">Halocynthiibacter halioticoli</name>
    <dbReference type="NCBI Taxonomy" id="2986804"/>
    <lineage>
        <taxon>Bacteria</taxon>
        <taxon>Pseudomonadati</taxon>
        <taxon>Pseudomonadota</taxon>
        <taxon>Alphaproteobacteria</taxon>
        <taxon>Rhodobacterales</taxon>
        <taxon>Paracoccaceae</taxon>
        <taxon>Halocynthiibacter</taxon>
    </lineage>
</organism>
<comment type="caution">
    <text evidence="1">The sequence shown here is derived from an EMBL/GenBank/DDBJ whole genome shotgun (WGS) entry which is preliminary data.</text>
</comment>
<dbReference type="RefSeq" id="WP_263954770.1">
    <property type="nucleotide sequence ID" value="NZ_JAOYFC010000004.1"/>
</dbReference>
<evidence type="ECO:0000313" key="2">
    <source>
        <dbReference type="Proteomes" id="UP001208041"/>
    </source>
</evidence>